<dbReference type="GO" id="GO:0071277">
    <property type="term" value="P:cellular response to calcium ion"/>
    <property type="evidence" value="ECO:0007669"/>
    <property type="project" value="TreeGrafter"/>
</dbReference>
<dbReference type="SMART" id="SM00237">
    <property type="entry name" value="Calx_beta"/>
    <property type="match status" value="5"/>
</dbReference>
<feature type="domain" description="Calx-beta" evidence="6">
    <location>
        <begin position="746"/>
        <end position="855"/>
    </location>
</feature>
<keyword evidence="5" id="KW-0106">Calcium</keyword>
<dbReference type="Proteomes" id="UP000316304">
    <property type="component" value="Unassembled WGS sequence"/>
</dbReference>
<dbReference type="InterPro" id="IPR033764">
    <property type="entry name" value="Sdr_B"/>
</dbReference>
<keyword evidence="2" id="KW-0964">Secreted</keyword>
<dbReference type="Gene3D" id="2.60.40.10">
    <property type="entry name" value="Immunoglobulins"/>
    <property type="match status" value="1"/>
</dbReference>
<organism evidence="7 8">
    <name type="scientific">Novipirellula galeiformis</name>
    <dbReference type="NCBI Taxonomy" id="2528004"/>
    <lineage>
        <taxon>Bacteria</taxon>
        <taxon>Pseudomonadati</taxon>
        <taxon>Planctomycetota</taxon>
        <taxon>Planctomycetia</taxon>
        <taxon>Pirellulales</taxon>
        <taxon>Pirellulaceae</taxon>
        <taxon>Novipirellula</taxon>
    </lineage>
</organism>
<dbReference type="Pfam" id="PF03160">
    <property type="entry name" value="Calx-beta"/>
    <property type="match status" value="5"/>
</dbReference>
<gene>
    <name evidence="7" type="primary">sdrD_1</name>
    <name evidence="7" type="ORF">Pla52o_01920</name>
</gene>
<dbReference type="GO" id="GO:0005737">
    <property type="term" value="C:cytoplasm"/>
    <property type="evidence" value="ECO:0007669"/>
    <property type="project" value="TreeGrafter"/>
</dbReference>
<dbReference type="GO" id="GO:0016020">
    <property type="term" value="C:membrane"/>
    <property type="evidence" value="ECO:0007669"/>
    <property type="project" value="InterPro"/>
</dbReference>
<dbReference type="GO" id="GO:0000272">
    <property type="term" value="P:polysaccharide catabolic process"/>
    <property type="evidence" value="ECO:0007669"/>
    <property type="project" value="InterPro"/>
</dbReference>
<keyword evidence="3" id="KW-0732">Signal</keyword>
<keyword evidence="4" id="KW-0677">Repeat</keyword>
<evidence type="ECO:0000256" key="2">
    <source>
        <dbReference type="ARBA" id="ARBA00022525"/>
    </source>
</evidence>
<comment type="subcellular location">
    <subcellularLocation>
        <location evidence="1">Secreted</location>
    </subcellularLocation>
</comment>
<dbReference type="SUPFAM" id="SSF63446">
    <property type="entry name" value="Type I dockerin domain"/>
    <property type="match status" value="1"/>
</dbReference>
<dbReference type="OrthoDB" id="220328at2"/>
<dbReference type="InterPro" id="IPR013783">
    <property type="entry name" value="Ig-like_fold"/>
</dbReference>
<dbReference type="GO" id="GO:0004553">
    <property type="term" value="F:hydrolase activity, hydrolyzing O-glycosyl compounds"/>
    <property type="evidence" value="ECO:0007669"/>
    <property type="project" value="InterPro"/>
</dbReference>
<dbReference type="PANTHER" id="PTHR46682">
    <property type="entry name" value="ADHESION G-PROTEIN COUPLED RECEPTOR V1"/>
    <property type="match status" value="1"/>
</dbReference>
<protein>
    <submittedName>
        <fullName evidence="7">Serine-aspartate repeat-containing protein D</fullName>
    </submittedName>
</protein>
<feature type="domain" description="Calx-beta" evidence="6">
    <location>
        <begin position="624"/>
        <end position="733"/>
    </location>
</feature>
<dbReference type="InterPro" id="IPR003644">
    <property type="entry name" value="Calx_beta"/>
</dbReference>
<comment type="caution">
    <text evidence="7">The sequence shown here is derived from an EMBL/GenBank/DDBJ whole genome shotgun (WGS) entry which is preliminary data.</text>
</comment>
<dbReference type="RefSeq" id="WP_146592710.1">
    <property type="nucleotide sequence ID" value="NZ_SJPT01000001.1"/>
</dbReference>
<dbReference type="Gene3D" id="1.10.1330.10">
    <property type="entry name" value="Dockerin domain"/>
    <property type="match status" value="1"/>
</dbReference>
<proteinExistence type="predicted"/>
<evidence type="ECO:0000313" key="7">
    <source>
        <dbReference type="EMBL" id="TWU26339.1"/>
    </source>
</evidence>
<evidence type="ECO:0000313" key="8">
    <source>
        <dbReference type="Proteomes" id="UP000316304"/>
    </source>
</evidence>
<accession>A0A5C6CUB5</accession>
<dbReference type="Pfam" id="PF17210">
    <property type="entry name" value="SdrD_B"/>
    <property type="match status" value="1"/>
</dbReference>
<feature type="domain" description="Calx-beta" evidence="6">
    <location>
        <begin position="507"/>
        <end position="611"/>
    </location>
</feature>
<evidence type="ECO:0000256" key="3">
    <source>
        <dbReference type="ARBA" id="ARBA00022729"/>
    </source>
</evidence>
<feature type="domain" description="Calx-beta" evidence="6">
    <location>
        <begin position="868"/>
        <end position="977"/>
    </location>
</feature>
<evidence type="ECO:0000259" key="6">
    <source>
        <dbReference type="SMART" id="SM00237"/>
    </source>
</evidence>
<dbReference type="InterPro" id="IPR036439">
    <property type="entry name" value="Dockerin_dom_sf"/>
</dbReference>
<dbReference type="InterPro" id="IPR002105">
    <property type="entry name" value="Dockerin_1_rpt"/>
</dbReference>
<dbReference type="SUPFAM" id="SSF117074">
    <property type="entry name" value="Hypothetical protein PA1324"/>
    <property type="match status" value="1"/>
</dbReference>
<dbReference type="Gene3D" id="2.60.40.2030">
    <property type="match status" value="5"/>
</dbReference>
<keyword evidence="8" id="KW-1185">Reference proteome</keyword>
<evidence type="ECO:0000256" key="5">
    <source>
        <dbReference type="ARBA" id="ARBA00022837"/>
    </source>
</evidence>
<dbReference type="GO" id="GO:0010855">
    <property type="term" value="F:adenylate cyclase inhibitor activity"/>
    <property type="evidence" value="ECO:0007669"/>
    <property type="project" value="TreeGrafter"/>
</dbReference>
<sequence>MKHLRQLLRRSGWLRANQRSNDQVQRGQTTSRRLSSEALERRELLAGDFASAHNYFLAHDVDNNMRVTPMDALAVINHLNRNGGQSTEVGQGEQITSFVDVNGDNRVTAADALSVINTLNRMGEGAGEPLLEVQLSARDGDSTELPKDDNGAYNVAVGQVFELEVGYLDLRDGDRIFQVPTGNGQTVDVRYRQGVFQLVADIGVTQSNGDNGGSLIQPIISETQQITVSKEIDNSEFTLALDISLKSGGNTVSTNTARIEAADFLADPTGSVAAALGTLEDANGAFLDSGTTVQVTRLPSADPDDFFLQVRFGGADSIGVNQPTINIQRMRIIPDVAEFPVGDPASNKEFRTDNILQGRDNGGLPIGERYDIDYASRTLPNPDGGTFSFLGNRSVIGSFVPDPANPAEVFDNVGGLGPVVAGGVPESSGGDGDTLDTVFDALSIPVFINAPVQGLTFEVTPGEDDNGESFLVYGFLEEPNAAGNDNSRPVPVDQVRFDSDAKFIINATADGGAVQPGTIAITPATVSLAEGDSGTTTATFTVTRTGGTDGEVSVQFATGAVTDTATAGQDYVAKMQTVTFVAGDGASKTITVDINGDTDVEPNETFTATISAVTGGASLGTTTSTVTITNDDTAVVNPGTISLSPATISIDEGDSGTKQATFTISRSGGTDGAVSVQFTTGAAADTATAGSDYTAKTQTVTFADGDGVSKTITVDIIGDLADENNETFTVNLSSATGGATLGAAQSIVTINDDDTTVVNPGTISLSPATISIDEGDSGTKQATFTISRSGGTDGAVSVQFTTGAAADTATAGSDYTAKTQTVTFADGDGASKTITVDIIGDLADENNETFTVNLSSATGGATLGVAQSIVTINDDDTTVVNPGTISLSPATISIDEGDSGTKQATFTISRSGGTDGAVSVQFATGAAADTATAGSDYTAKTQTVTFADGDGVSKTITVDIIGDLADENNETFTVKLSSATGGATLGAAQSIVTINDDDTTVVNPGTISLSPATVSVNENGSVATFTITRTGGSDGVVSVVFATSGVTATAGVDYTEKTQTVTFADGDTTAKTVTVAILEDTIDEPNETFNVTIANPTGGAALGAKATAVTIIDNDPTDPGSGSTVEGSIFVDKVENLSEVASSGGTVVPYRNGMKDTNEKGLAGVQVELRKASGELVATVYTDMDGHYRFTGVSQGSYGVVFGVSSTNVFLSGSNVVPVSVGPSSSTPVAGDLPVLGLSAAMSNLDILASSYLRGNSEAASASDNGRRGGSVALDAAGHQIFFMASEGFENVNYGELLLNSAKDAAIISIVQGTQVKTAMLNKEDFVISRDGLSLQFFGGVDELDFSSSPSASLGFSQASIDDLFSRAAQFVDNI</sequence>
<dbReference type="PANTHER" id="PTHR46682:SF1">
    <property type="entry name" value="ADHESION G-PROTEIN COUPLED RECEPTOR V1"/>
    <property type="match status" value="1"/>
</dbReference>
<dbReference type="GO" id="GO:0005576">
    <property type="term" value="C:extracellular region"/>
    <property type="evidence" value="ECO:0007669"/>
    <property type="project" value="UniProtKB-SubCell"/>
</dbReference>
<reference evidence="7 8" key="1">
    <citation type="submission" date="2019-02" db="EMBL/GenBank/DDBJ databases">
        <title>Deep-cultivation of Planctomycetes and their phenomic and genomic characterization uncovers novel biology.</title>
        <authorList>
            <person name="Wiegand S."/>
            <person name="Jogler M."/>
            <person name="Boedeker C."/>
            <person name="Pinto D."/>
            <person name="Vollmers J."/>
            <person name="Rivas-Marin E."/>
            <person name="Kohn T."/>
            <person name="Peeters S.H."/>
            <person name="Heuer A."/>
            <person name="Rast P."/>
            <person name="Oberbeckmann S."/>
            <person name="Bunk B."/>
            <person name="Jeske O."/>
            <person name="Meyerdierks A."/>
            <person name="Storesund J.E."/>
            <person name="Kallscheuer N."/>
            <person name="Luecker S."/>
            <person name="Lage O.M."/>
            <person name="Pohl T."/>
            <person name="Merkel B.J."/>
            <person name="Hornburger P."/>
            <person name="Mueller R.-W."/>
            <person name="Bruemmer F."/>
            <person name="Labrenz M."/>
            <person name="Spormann A.M."/>
            <person name="Op Den Camp H."/>
            <person name="Overmann J."/>
            <person name="Amann R."/>
            <person name="Jetten M.S.M."/>
            <person name="Mascher T."/>
            <person name="Medema M.H."/>
            <person name="Devos D.P."/>
            <person name="Kaster A.-K."/>
            <person name="Ovreas L."/>
            <person name="Rohde M."/>
            <person name="Galperin M.Y."/>
            <person name="Jogler C."/>
        </authorList>
    </citation>
    <scope>NUCLEOTIDE SEQUENCE [LARGE SCALE GENOMIC DNA]</scope>
    <source>
        <strain evidence="7 8">Pla52o</strain>
    </source>
</reference>
<dbReference type="InterPro" id="IPR038081">
    <property type="entry name" value="CalX-like_sf"/>
</dbReference>
<dbReference type="GO" id="GO:0004930">
    <property type="term" value="F:G protein-coupled receptor activity"/>
    <property type="evidence" value="ECO:0007669"/>
    <property type="project" value="InterPro"/>
</dbReference>
<evidence type="ECO:0000256" key="4">
    <source>
        <dbReference type="ARBA" id="ARBA00022737"/>
    </source>
</evidence>
<dbReference type="SUPFAM" id="SSF141072">
    <property type="entry name" value="CalX-like"/>
    <property type="match status" value="5"/>
</dbReference>
<dbReference type="InterPro" id="IPR026919">
    <property type="entry name" value="ADGRV1"/>
</dbReference>
<evidence type="ECO:0000256" key="1">
    <source>
        <dbReference type="ARBA" id="ARBA00004613"/>
    </source>
</evidence>
<dbReference type="EMBL" id="SJPT01000001">
    <property type="protein sequence ID" value="TWU26339.1"/>
    <property type="molecule type" value="Genomic_DNA"/>
</dbReference>
<name>A0A5C6CUB5_9BACT</name>
<dbReference type="Pfam" id="PF00404">
    <property type="entry name" value="Dockerin_1"/>
    <property type="match status" value="1"/>
</dbReference>
<feature type="domain" description="Calx-beta" evidence="6">
    <location>
        <begin position="990"/>
        <end position="1094"/>
    </location>
</feature>
<dbReference type="GO" id="GO:0001965">
    <property type="term" value="F:G-protein alpha-subunit binding"/>
    <property type="evidence" value="ECO:0007669"/>
    <property type="project" value="TreeGrafter"/>
</dbReference>